<dbReference type="InterPro" id="IPR023214">
    <property type="entry name" value="HAD_sf"/>
</dbReference>
<dbReference type="STRING" id="67767.A0A0J7L6Q7"/>
<dbReference type="PRINTS" id="PR00119">
    <property type="entry name" value="CATATPASE"/>
</dbReference>
<name>A0A0J7L6Q7_LASNI</name>
<evidence type="ECO:0000313" key="11">
    <source>
        <dbReference type="Proteomes" id="UP000036403"/>
    </source>
</evidence>
<reference evidence="10 11" key="1">
    <citation type="submission" date="2015-04" db="EMBL/GenBank/DDBJ databases">
        <title>Lasius niger genome sequencing.</title>
        <authorList>
            <person name="Konorov E.A."/>
            <person name="Nikitin M.A."/>
            <person name="Kirill M.V."/>
            <person name="Chang P."/>
        </authorList>
    </citation>
    <scope>NUCLEOTIDE SEQUENCE [LARGE SCALE GENOMIC DNA]</scope>
    <source>
        <tissue evidence="10">Whole</tissue>
    </source>
</reference>
<comment type="caution">
    <text evidence="10">The sequence shown here is derived from an EMBL/GenBank/DDBJ whole genome shotgun (WGS) entry which is preliminary data.</text>
</comment>
<dbReference type="GO" id="GO:0016887">
    <property type="term" value="F:ATP hydrolysis activity"/>
    <property type="evidence" value="ECO:0007669"/>
    <property type="project" value="InterPro"/>
</dbReference>
<dbReference type="InterPro" id="IPR018303">
    <property type="entry name" value="ATPase_P-typ_P_site"/>
</dbReference>
<dbReference type="EC" id="7.2.2.10" evidence="2"/>
<dbReference type="GO" id="GO:0005388">
    <property type="term" value="F:P-type calcium transporter activity"/>
    <property type="evidence" value="ECO:0007669"/>
    <property type="project" value="UniProtKB-EC"/>
</dbReference>
<evidence type="ECO:0000256" key="5">
    <source>
        <dbReference type="ARBA" id="ARBA00022989"/>
    </source>
</evidence>
<dbReference type="NCBIfam" id="TIGR01494">
    <property type="entry name" value="ATPase_P-type"/>
    <property type="match status" value="2"/>
</dbReference>
<dbReference type="Pfam" id="PF00702">
    <property type="entry name" value="Hydrolase"/>
    <property type="match status" value="1"/>
</dbReference>
<dbReference type="InterPro" id="IPR008250">
    <property type="entry name" value="ATPase_P-typ_transduc_dom_A_sf"/>
</dbReference>
<dbReference type="Gene3D" id="3.40.1110.10">
    <property type="entry name" value="Calcium-transporting ATPase, cytoplasmic domain N"/>
    <property type="match status" value="1"/>
</dbReference>
<feature type="domain" description="P-type ATPase A" evidence="9">
    <location>
        <begin position="6"/>
        <end position="104"/>
    </location>
</feature>
<feature type="transmembrane region" description="Helical" evidence="8">
    <location>
        <begin position="122"/>
        <end position="139"/>
    </location>
</feature>
<dbReference type="Gene3D" id="1.20.1110.10">
    <property type="entry name" value="Calcium-transporting ATPase, transmembrane domain"/>
    <property type="match status" value="2"/>
</dbReference>
<evidence type="ECO:0000256" key="4">
    <source>
        <dbReference type="ARBA" id="ARBA00022951"/>
    </source>
</evidence>
<protein>
    <recommendedName>
        <fullName evidence="2">P-type Ca(2+) transporter</fullName>
        <ecNumber evidence="2">7.2.2.10</ecNumber>
    </recommendedName>
</protein>
<evidence type="ECO:0000256" key="7">
    <source>
        <dbReference type="ARBA" id="ARBA00048694"/>
    </source>
</evidence>
<organism evidence="10 11">
    <name type="scientific">Lasius niger</name>
    <name type="common">Black garden ant</name>
    <dbReference type="NCBI Taxonomy" id="67767"/>
    <lineage>
        <taxon>Eukaryota</taxon>
        <taxon>Metazoa</taxon>
        <taxon>Ecdysozoa</taxon>
        <taxon>Arthropoda</taxon>
        <taxon>Hexapoda</taxon>
        <taxon>Insecta</taxon>
        <taxon>Pterygota</taxon>
        <taxon>Neoptera</taxon>
        <taxon>Endopterygota</taxon>
        <taxon>Hymenoptera</taxon>
        <taxon>Apocrita</taxon>
        <taxon>Aculeata</taxon>
        <taxon>Formicoidea</taxon>
        <taxon>Formicidae</taxon>
        <taxon>Formicinae</taxon>
        <taxon>Lasius</taxon>
        <taxon>Lasius</taxon>
    </lineage>
</organism>
<evidence type="ECO:0000256" key="2">
    <source>
        <dbReference type="ARBA" id="ARBA00012790"/>
    </source>
</evidence>
<dbReference type="Pfam" id="PF00122">
    <property type="entry name" value="E1-E2_ATPase"/>
    <property type="match status" value="1"/>
</dbReference>
<dbReference type="Proteomes" id="UP000036403">
    <property type="component" value="Unassembled WGS sequence"/>
</dbReference>
<dbReference type="PRINTS" id="PR00120">
    <property type="entry name" value="HATPASE"/>
</dbReference>
<dbReference type="InterPro" id="IPR023299">
    <property type="entry name" value="ATPase_P-typ_cyto_dom_N"/>
</dbReference>
<dbReference type="OrthoDB" id="7774097at2759"/>
<dbReference type="PROSITE" id="PS00154">
    <property type="entry name" value="ATPASE_E1_E2"/>
    <property type="match status" value="1"/>
</dbReference>
<dbReference type="InterPro" id="IPR001757">
    <property type="entry name" value="P_typ_ATPase"/>
</dbReference>
<dbReference type="SUPFAM" id="SSF81653">
    <property type="entry name" value="Calcium ATPase, transduction domain A"/>
    <property type="match status" value="1"/>
</dbReference>
<keyword evidence="11" id="KW-1185">Reference proteome</keyword>
<dbReference type="InterPro" id="IPR036412">
    <property type="entry name" value="HAD-like_sf"/>
</dbReference>
<dbReference type="Gene3D" id="2.70.150.10">
    <property type="entry name" value="Calcium-transporting ATPase, cytoplasmic transduction domain A"/>
    <property type="match status" value="1"/>
</dbReference>
<dbReference type="SUPFAM" id="SSF56784">
    <property type="entry name" value="HAD-like"/>
    <property type="match status" value="1"/>
</dbReference>
<dbReference type="GO" id="GO:0033017">
    <property type="term" value="C:sarcoplasmic reticulum membrane"/>
    <property type="evidence" value="ECO:0007669"/>
    <property type="project" value="UniProtKB-SubCell"/>
</dbReference>
<dbReference type="PANTHER" id="PTHR42861">
    <property type="entry name" value="CALCIUM-TRANSPORTING ATPASE"/>
    <property type="match status" value="1"/>
</dbReference>
<gene>
    <name evidence="10" type="ORF">RF55_1288</name>
</gene>
<dbReference type="AlphaFoldDB" id="A0A0J7L6Q7"/>
<dbReference type="Gene3D" id="3.40.50.1000">
    <property type="entry name" value="HAD superfamily/HAD-like"/>
    <property type="match status" value="2"/>
</dbReference>
<comment type="subcellular location">
    <subcellularLocation>
        <location evidence="1">Sarcoplasmic reticulum membrane</location>
        <topology evidence="1">Multi-pass membrane protein</topology>
    </subcellularLocation>
</comment>
<accession>A0A0J7L6Q7</accession>
<keyword evidence="4" id="KW-0703">Sarcoplasmic reticulum</keyword>
<keyword evidence="3 8" id="KW-0812">Transmembrane</keyword>
<dbReference type="SUPFAM" id="SSF81660">
    <property type="entry name" value="Metal cation-transporting ATPase, ATP-binding domain N"/>
    <property type="match status" value="1"/>
</dbReference>
<keyword evidence="6 8" id="KW-0472">Membrane</keyword>
<dbReference type="InterPro" id="IPR023298">
    <property type="entry name" value="ATPase_P-typ_TM_dom_sf"/>
</dbReference>
<comment type="catalytic activity">
    <reaction evidence="7">
        <text>Ca(2+)(in) + ATP + H2O = Ca(2+)(out) + ADP + phosphate + H(+)</text>
        <dbReference type="Rhea" id="RHEA:18105"/>
        <dbReference type="ChEBI" id="CHEBI:15377"/>
        <dbReference type="ChEBI" id="CHEBI:15378"/>
        <dbReference type="ChEBI" id="CHEBI:29108"/>
        <dbReference type="ChEBI" id="CHEBI:30616"/>
        <dbReference type="ChEBI" id="CHEBI:43474"/>
        <dbReference type="ChEBI" id="CHEBI:456216"/>
        <dbReference type="EC" id="7.2.2.10"/>
    </reaction>
</comment>
<keyword evidence="5 8" id="KW-1133">Transmembrane helix</keyword>
<evidence type="ECO:0000256" key="1">
    <source>
        <dbReference type="ARBA" id="ARBA00004326"/>
    </source>
</evidence>
<evidence type="ECO:0000256" key="8">
    <source>
        <dbReference type="SAM" id="Phobius"/>
    </source>
</evidence>
<dbReference type="PaxDb" id="67767-A0A0J7L6Q7"/>
<evidence type="ECO:0000256" key="6">
    <source>
        <dbReference type="ARBA" id="ARBA00023136"/>
    </source>
</evidence>
<dbReference type="EMBL" id="LBMM01000438">
    <property type="protein sequence ID" value="KMQ98351.1"/>
    <property type="molecule type" value="Genomic_DNA"/>
</dbReference>
<feature type="transmembrane region" description="Helical" evidence="8">
    <location>
        <begin position="145"/>
        <end position="169"/>
    </location>
</feature>
<proteinExistence type="predicted"/>
<dbReference type="SUPFAM" id="SSF81665">
    <property type="entry name" value="Calcium ATPase, transmembrane domain M"/>
    <property type="match status" value="1"/>
</dbReference>
<evidence type="ECO:0000259" key="9">
    <source>
        <dbReference type="Pfam" id="PF00122"/>
    </source>
</evidence>
<evidence type="ECO:0000313" key="10">
    <source>
        <dbReference type="EMBL" id="KMQ98351.1"/>
    </source>
</evidence>
<dbReference type="GO" id="GO:0005524">
    <property type="term" value="F:ATP binding"/>
    <property type="evidence" value="ECO:0007669"/>
    <property type="project" value="InterPro"/>
</dbReference>
<evidence type="ECO:0000256" key="3">
    <source>
        <dbReference type="ARBA" id="ARBA00022692"/>
    </source>
</evidence>
<dbReference type="InterPro" id="IPR059000">
    <property type="entry name" value="ATPase_P-type_domA"/>
</dbReference>
<feature type="transmembrane region" description="Helical" evidence="8">
    <location>
        <begin position="443"/>
        <end position="463"/>
    </location>
</feature>
<sequence length="497" mass="54596">MLLGEENDITELVPGDVIYLSSGDIIPADVRLINSHDLFINQSSLTGESLPIEKHADNREKTDNILELENICYTGTSVVSGSALAIVVATANETYFSSIGELMQEKRPDGSFLKGIKQVTQVLLIFMLIMVPLIYFIYIGVNSGIFFAVALAVALTPEMLPMIITTNLANGASKMTKQKVVVKRFDAIQSLGAIDILATDKTGTLTNDKIELINYLTIDKKNDPNEDEGIILVTKGSVEEVLEVSTKAYYEGKIVPLTTQLKRQITSYFQSINQKGERVLDTPKPSAPRMVKLLKKYGVNLKILTGDNEQVTRAICKMVNLKITGLVSGQEIENASESELKRIVEEANIFVKLSPLQKVKVLEILKSNNHSVGYIGDGINDAPVLYQSDVAISVNNAADIAKEASDIILLEKDLGVLEKGIVQGRTVFGNILKYIKITIASQFGNAFSMIIATISFGNLFLAMSPIQTLFQNLIYDFSQLTIAIDYVDDTFLAKPQR</sequence>